<evidence type="ECO:0000313" key="2">
    <source>
        <dbReference type="Proteomes" id="UP000242855"/>
    </source>
</evidence>
<sequence>MNIGKEKISLFHYFDTEISRHYDIVNCYVLGESLIIETNSDEISKIVITKQKNIPVFSLRCEGEINDGVYFGIGISNFLIFEKDLEKFGGIPDCGDFEG</sequence>
<protein>
    <submittedName>
        <fullName evidence="1">Uncharacterized protein</fullName>
    </submittedName>
</protein>
<name>A0A286NTV0_9FLAO</name>
<gene>
    <name evidence="1" type="ORF">CGC48_02180</name>
</gene>
<dbReference type="AlphaFoldDB" id="A0A286NTV0"/>
<evidence type="ECO:0000313" key="1">
    <source>
        <dbReference type="EMBL" id="ATA67539.1"/>
    </source>
</evidence>
<dbReference type="EMBL" id="CP022378">
    <property type="protein sequence ID" value="ATA67539.1"/>
    <property type="molecule type" value="Genomic_DNA"/>
</dbReference>
<dbReference type="KEGG" id="ccyn:CGC48_02180"/>
<dbReference type="Proteomes" id="UP000242855">
    <property type="component" value="Chromosome"/>
</dbReference>
<organism evidence="1 2">
    <name type="scientific">Capnocytophaga cynodegmi</name>
    <dbReference type="NCBI Taxonomy" id="28189"/>
    <lineage>
        <taxon>Bacteria</taxon>
        <taxon>Pseudomonadati</taxon>
        <taxon>Bacteroidota</taxon>
        <taxon>Flavobacteriia</taxon>
        <taxon>Flavobacteriales</taxon>
        <taxon>Flavobacteriaceae</taxon>
        <taxon>Capnocytophaga</taxon>
    </lineage>
</organism>
<reference evidence="1 2" key="1">
    <citation type="journal article" date="2017" name="Genome Announc.">
        <title>Twelve Complete Reference Genomes of Clinical Isolates in the Capnocytophaga Genus.</title>
        <authorList>
            <person name="Villarma A."/>
            <person name="Gulvik C.A."/>
            <person name="Rowe L.A."/>
            <person name="Sheth M."/>
            <person name="Juieng P."/>
            <person name="Nicholson A.C."/>
            <person name="Loparev V.N."/>
            <person name="McQuiston J.R."/>
        </authorList>
    </citation>
    <scope>NUCLEOTIDE SEQUENCE [LARGE SCALE GENOMIC DNA]</scope>
    <source>
        <strain evidence="1 2">G7591</strain>
    </source>
</reference>
<proteinExistence type="predicted"/>
<accession>A0A286NTV0</accession>